<evidence type="ECO:0000313" key="3">
    <source>
        <dbReference type="WBParaSite" id="SSLN_0000497201-mRNA-1"/>
    </source>
</evidence>
<reference evidence="3" key="1">
    <citation type="submission" date="2016-06" db="UniProtKB">
        <authorList>
            <consortium name="WormBaseParasite"/>
        </authorList>
    </citation>
    <scope>IDENTIFICATION</scope>
</reference>
<protein>
    <submittedName>
        <fullName evidence="3">Helicase</fullName>
    </submittedName>
</protein>
<accession>A0A183SKR9</accession>
<dbReference type="WBParaSite" id="SSLN_0000497201-mRNA-1">
    <property type="protein sequence ID" value="SSLN_0000497201-mRNA-1"/>
    <property type="gene ID" value="SSLN_0000497201"/>
</dbReference>
<reference evidence="1 2" key="2">
    <citation type="submission" date="2018-11" db="EMBL/GenBank/DDBJ databases">
        <authorList>
            <consortium name="Pathogen Informatics"/>
        </authorList>
    </citation>
    <scope>NUCLEOTIDE SEQUENCE [LARGE SCALE GENOMIC DNA]</scope>
    <source>
        <strain evidence="1 2">NST_G2</strain>
    </source>
</reference>
<keyword evidence="2" id="KW-1185">Reference proteome</keyword>
<dbReference type="AlphaFoldDB" id="A0A183SKR9"/>
<gene>
    <name evidence="1" type="ORF">SSLN_LOCUS4817</name>
</gene>
<dbReference type="Proteomes" id="UP000275846">
    <property type="component" value="Unassembled WGS sequence"/>
</dbReference>
<evidence type="ECO:0000313" key="1">
    <source>
        <dbReference type="EMBL" id="VDL91202.1"/>
    </source>
</evidence>
<evidence type="ECO:0000313" key="2">
    <source>
        <dbReference type="Proteomes" id="UP000275846"/>
    </source>
</evidence>
<sequence length="72" mass="8081">MHPHGLLPRRKVEEGVRQQETVFRIGSQKSEAVIVTANETMATQPSQAIIETLHRQGRRPTISFQMVKATTA</sequence>
<name>A0A183SKR9_SCHSO</name>
<proteinExistence type="predicted"/>
<organism evidence="3">
    <name type="scientific">Schistocephalus solidus</name>
    <name type="common">Tapeworm</name>
    <dbReference type="NCBI Taxonomy" id="70667"/>
    <lineage>
        <taxon>Eukaryota</taxon>
        <taxon>Metazoa</taxon>
        <taxon>Spiralia</taxon>
        <taxon>Lophotrochozoa</taxon>
        <taxon>Platyhelminthes</taxon>
        <taxon>Cestoda</taxon>
        <taxon>Eucestoda</taxon>
        <taxon>Diphyllobothriidea</taxon>
        <taxon>Diphyllobothriidae</taxon>
        <taxon>Schistocephalus</taxon>
    </lineage>
</organism>
<dbReference type="EMBL" id="UYSU01033011">
    <property type="protein sequence ID" value="VDL91202.1"/>
    <property type="molecule type" value="Genomic_DNA"/>
</dbReference>